<keyword evidence="6 11" id="KW-0067">ATP-binding</keyword>
<dbReference type="RefSeq" id="XP_042997225.1">
    <property type="nucleotide sequence ID" value="XM_043141291.1"/>
</dbReference>
<dbReference type="PANTHER" id="PTHR43766:SF1">
    <property type="entry name" value="TRYPTOPHAN--TRNA LIGASE, MITOCHONDRIAL"/>
    <property type="match status" value="1"/>
</dbReference>
<evidence type="ECO:0000256" key="4">
    <source>
        <dbReference type="ARBA" id="ARBA00022598"/>
    </source>
</evidence>
<evidence type="ECO:0000256" key="3">
    <source>
        <dbReference type="ARBA" id="ARBA00013161"/>
    </source>
</evidence>
<dbReference type="PANTHER" id="PTHR43766">
    <property type="entry name" value="TRYPTOPHAN--TRNA LIGASE, MITOCHONDRIAL"/>
    <property type="match status" value="1"/>
</dbReference>
<dbReference type="Pfam" id="PF00579">
    <property type="entry name" value="tRNA-synt_1b"/>
    <property type="match status" value="1"/>
</dbReference>
<dbReference type="Proteomes" id="UP000054053">
    <property type="component" value="Unassembled WGS sequence"/>
</dbReference>
<dbReference type="EC" id="6.1.1.2" evidence="3"/>
<evidence type="ECO:0000313" key="13">
    <source>
        <dbReference type="EMBL" id="QUC19552.1"/>
    </source>
</evidence>
<dbReference type="FunFam" id="1.10.240.10:FF:000002">
    <property type="entry name" value="Tryptophan--tRNA ligase"/>
    <property type="match status" value="1"/>
</dbReference>
<keyword evidence="8 11" id="KW-0030">Aminoacyl-tRNA synthetase</keyword>
<evidence type="ECO:0000256" key="10">
    <source>
        <dbReference type="ARBA" id="ARBA00069760"/>
    </source>
</evidence>
<dbReference type="SUPFAM" id="SSF52374">
    <property type="entry name" value="Nucleotidylyl transferase"/>
    <property type="match status" value="1"/>
</dbReference>
<name>A0A1B5L8L7_USTVR</name>
<evidence type="ECO:0000256" key="1">
    <source>
        <dbReference type="ARBA" id="ARBA00004305"/>
    </source>
</evidence>
<evidence type="ECO:0000256" key="8">
    <source>
        <dbReference type="ARBA" id="ARBA00023146"/>
    </source>
</evidence>
<dbReference type="GeneID" id="66064571"/>
<evidence type="ECO:0000313" key="15">
    <source>
        <dbReference type="Proteomes" id="UP000054053"/>
    </source>
</evidence>
<reference evidence="12" key="1">
    <citation type="journal article" date="2016" name="Genome Announc.">
        <title>Genome Sequence of Ustilaginoidea virens IPU010, a Rice Pathogenic Fungus Causing False Smut.</title>
        <authorList>
            <person name="Kumagai T."/>
            <person name="Ishii T."/>
            <person name="Terai G."/>
            <person name="Umemura M."/>
            <person name="Machida M."/>
            <person name="Asai K."/>
        </authorList>
    </citation>
    <scope>NUCLEOTIDE SEQUENCE [LARGE SCALE GENOMIC DNA]</scope>
    <source>
        <strain evidence="12">IPU010</strain>
    </source>
</reference>
<dbReference type="PROSITE" id="PS00178">
    <property type="entry name" value="AA_TRNA_LIGASE_I"/>
    <property type="match status" value="1"/>
</dbReference>
<dbReference type="AlphaFoldDB" id="A0A1B5L8L7"/>
<dbReference type="PRINTS" id="PR01039">
    <property type="entry name" value="TRNASYNTHTRP"/>
</dbReference>
<evidence type="ECO:0000256" key="9">
    <source>
        <dbReference type="ARBA" id="ARBA00030268"/>
    </source>
</evidence>
<proteinExistence type="inferred from homology"/>
<evidence type="ECO:0000256" key="2">
    <source>
        <dbReference type="ARBA" id="ARBA00005594"/>
    </source>
</evidence>
<dbReference type="KEGG" id="uvi:66064571"/>
<dbReference type="GO" id="GO:0070183">
    <property type="term" value="P:mitochondrial tryptophanyl-tRNA aminoacylation"/>
    <property type="evidence" value="ECO:0007669"/>
    <property type="project" value="TreeGrafter"/>
</dbReference>
<dbReference type="GO" id="GO:0004830">
    <property type="term" value="F:tryptophan-tRNA ligase activity"/>
    <property type="evidence" value="ECO:0007669"/>
    <property type="project" value="UniProtKB-EC"/>
</dbReference>
<organism evidence="12 15">
    <name type="scientific">Ustilaginoidea virens</name>
    <name type="common">Rice false smut fungus</name>
    <name type="synonym">Villosiclava virens</name>
    <dbReference type="NCBI Taxonomy" id="1159556"/>
    <lineage>
        <taxon>Eukaryota</taxon>
        <taxon>Fungi</taxon>
        <taxon>Dikarya</taxon>
        <taxon>Ascomycota</taxon>
        <taxon>Pezizomycotina</taxon>
        <taxon>Sordariomycetes</taxon>
        <taxon>Hypocreomycetidae</taxon>
        <taxon>Hypocreales</taxon>
        <taxon>Clavicipitaceae</taxon>
        <taxon>Ustilaginoidea</taxon>
    </lineage>
</organism>
<dbReference type="NCBIfam" id="TIGR00233">
    <property type="entry name" value="trpS"/>
    <property type="match status" value="1"/>
</dbReference>
<dbReference type="Gene3D" id="3.40.50.620">
    <property type="entry name" value="HUPs"/>
    <property type="match status" value="1"/>
</dbReference>
<accession>A0A1B5L8L7</accession>
<dbReference type="OrthoDB" id="15808at2759"/>
<dbReference type="EMBL" id="BBTG02000065">
    <property type="protein sequence ID" value="GAO20075.1"/>
    <property type="molecule type" value="Genomic_DNA"/>
</dbReference>
<dbReference type="Proteomes" id="UP000027002">
    <property type="component" value="Chromosome 3"/>
</dbReference>
<dbReference type="CDD" id="cd00806">
    <property type="entry name" value="TrpRS_core"/>
    <property type="match status" value="1"/>
</dbReference>
<dbReference type="GO" id="GO:0005759">
    <property type="term" value="C:mitochondrial matrix"/>
    <property type="evidence" value="ECO:0007669"/>
    <property type="project" value="UniProtKB-SubCell"/>
</dbReference>
<evidence type="ECO:0000313" key="12">
    <source>
        <dbReference type="EMBL" id="GAO20075.1"/>
    </source>
</evidence>
<dbReference type="GO" id="GO:0005524">
    <property type="term" value="F:ATP binding"/>
    <property type="evidence" value="ECO:0007669"/>
    <property type="project" value="UniProtKB-KW"/>
</dbReference>
<dbReference type="EMBL" id="CP072755">
    <property type="protein sequence ID" value="QUC19552.1"/>
    <property type="molecule type" value="Genomic_DNA"/>
</dbReference>
<evidence type="ECO:0000313" key="14">
    <source>
        <dbReference type="Proteomes" id="UP000027002"/>
    </source>
</evidence>
<evidence type="ECO:0000256" key="7">
    <source>
        <dbReference type="ARBA" id="ARBA00022917"/>
    </source>
</evidence>
<keyword evidence="4 11" id="KW-0436">Ligase</keyword>
<evidence type="ECO:0000256" key="6">
    <source>
        <dbReference type="ARBA" id="ARBA00022840"/>
    </source>
</evidence>
<keyword evidence="14" id="KW-1185">Reference proteome</keyword>
<reference evidence="13" key="3">
    <citation type="submission" date="2020-03" db="EMBL/GenBank/DDBJ databases">
        <title>A mixture of massive structural variations and highly conserved coding sequences in Ustilaginoidea virens genome.</title>
        <authorList>
            <person name="Zhang K."/>
            <person name="Zhao Z."/>
            <person name="Zhang Z."/>
            <person name="Li Y."/>
            <person name="Hsiang T."/>
            <person name="Sun W."/>
        </authorList>
    </citation>
    <scope>NUCLEOTIDE SEQUENCE</scope>
    <source>
        <strain evidence="13">UV-8b</strain>
    </source>
</reference>
<evidence type="ECO:0000256" key="5">
    <source>
        <dbReference type="ARBA" id="ARBA00022741"/>
    </source>
</evidence>
<comment type="similarity">
    <text evidence="2 11">Belongs to the class-I aminoacyl-tRNA synthetase family.</text>
</comment>
<gene>
    <name evidence="13" type="ORF">UV8b_03793</name>
    <name evidence="12" type="ORF">UVI_02060750</name>
</gene>
<dbReference type="InterPro" id="IPR002306">
    <property type="entry name" value="Trp-tRNA-ligase"/>
</dbReference>
<dbReference type="InterPro" id="IPR050203">
    <property type="entry name" value="Trp-tRNA_synthetase"/>
</dbReference>
<dbReference type="FunFam" id="3.40.50.620:FF:000082">
    <property type="entry name" value="MSW1p Mitochondrial tryptophanyl-tRNA synthetase"/>
    <property type="match status" value="1"/>
</dbReference>
<comment type="subcellular location">
    <subcellularLocation>
        <location evidence="1">Mitochondrion matrix</location>
    </subcellularLocation>
</comment>
<dbReference type="InterPro" id="IPR014729">
    <property type="entry name" value="Rossmann-like_a/b/a_fold"/>
</dbReference>
<keyword evidence="5 11" id="KW-0547">Nucleotide-binding</keyword>
<keyword evidence="7 11" id="KW-0648">Protein biosynthesis</keyword>
<evidence type="ECO:0000256" key="11">
    <source>
        <dbReference type="RuleBase" id="RU363036"/>
    </source>
</evidence>
<protein>
    <recommendedName>
        <fullName evidence="10">Tryptophan--tRNA ligase, mitochondrial</fullName>
        <ecNumber evidence="3">6.1.1.2</ecNumber>
    </recommendedName>
    <alternativeName>
        <fullName evidence="9">Tryptophanyl-tRNA synthetase</fullName>
    </alternativeName>
</protein>
<dbReference type="Gene3D" id="1.10.240.10">
    <property type="entry name" value="Tyrosyl-Transfer RNA Synthetase"/>
    <property type="match status" value="1"/>
</dbReference>
<sequence>MRHENAVQSPGSRVIFSGIQPTGIPHLGNYVGALRHWVQLQQQEPDSAKLMYSIVDLHAITTPQNPAQLRLQKRQSLAALLAIGLDPGRSVLFYQSSVPAHSELMWILACTSSVGYLSRMTQWKQKLNIVAPGRPEAEQTVGNRLKLGLLSYPVLQAADVLVHRATHVPVGHDQRQHLEFARECATNFNHAYGAHLVRPHTIAASPAHRIMSLSDPTSKMSKSHELGRSRILITDTPEDIRTKISMALTDSIPGISFDPAARPGVSNLLNILSAFDPEKRNPEQLAQVYGAADTRSFKDTVSNAVIAGLQGITGRYNELMGAESLYLDHVAAEGARRARQSADETMCIVRAATGL</sequence>
<dbReference type="InterPro" id="IPR002305">
    <property type="entry name" value="aa-tRNA-synth_Ic"/>
</dbReference>
<dbReference type="InterPro" id="IPR001412">
    <property type="entry name" value="aa-tRNA-synth_I_CS"/>
</dbReference>
<reference evidence="15" key="2">
    <citation type="journal article" date="2016" name="Genome Announc.">
        <title>Genome sequence of Ustilaginoidea virens IPU010, a rice pathogenic fungus causing false smut.</title>
        <authorList>
            <person name="Kumagai T."/>
            <person name="Ishii T."/>
            <person name="Terai G."/>
            <person name="Umemura M."/>
            <person name="Machida M."/>
            <person name="Asai K."/>
        </authorList>
    </citation>
    <scope>NUCLEOTIDE SEQUENCE [LARGE SCALE GENOMIC DNA]</scope>
    <source>
        <strain evidence="15">IPU010</strain>
    </source>
</reference>